<dbReference type="PROSITE" id="PS00122">
    <property type="entry name" value="CARBOXYLESTERASE_B_1"/>
    <property type="match status" value="1"/>
</dbReference>
<protein>
    <recommendedName>
        <fullName evidence="6">Carboxylic ester hydrolase</fullName>
        <ecNumber evidence="6">3.1.1.-</ecNumber>
    </recommendedName>
</protein>
<accession>A0A8S4RCF8</accession>
<keyword evidence="3 6" id="KW-0378">Hydrolase</keyword>
<evidence type="ECO:0000256" key="5">
    <source>
        <dbReference type="ARBA" id="ARBA00023180"/>
    </source>
</evidence>
<keyword evidence="9" id="KW-1185">Reference proteome</keyword>
<reference evidence="8" key="1">
    <citation type="submission" date="2022-03" db="EMBL/GenBank/DDBJ databases">
        <authorList>
            <person name="Lindestad O."/>
        </authorList>
    </citation>
    <scope>NUCLEOTIDE SEQUENCE</scope>
</reference>
<dbReference type="InterPro" id="IPR002018">
    <property type="entry name" value="CarbesteraseB"/>
</dbReference>
<dbReference type="EMBL" id="CAKXAJ010024902">
    <property type="protein sequence ID" value="CAH2232535.1"/>
    <property type="molecule type" value="Genomic_DNA"/>
</dbReference>
<dbReference type="EC" id="3.1.1.-" evidence="6"/>
<dbReference type="SUPFAM" id="SSF53474">
    <property type="entry name" value="alpha/beta-Hydrolases"/>
    <property type="match status" value="1"/>
</dbReference>
<sequence length="529" mass="59814">MNLVDEPAPEVTIEQGILSGKTSRCGTFFEYTGIPYAKSDNNTRFQAPGPPPSWNGVYRAVEDFHMCPQNTLFGILGTEDCQKINIYVPASLKNEKPRAVMVYIYGGAFLFGSGGKIIYGPRFIVRKDVILVTFNYRLALLGFLCLGTKEVPGNAGIKDQLAALRWVKKNIAAFGGDPDNITVFGQSAGAVSLSFLVASEATNGLFKRAIIQSGSSVSNWSINRKPIWIASLLAKTIGHNTEDPNKLYDIFSKMDYKDLIALKAKKPTGMFYDTGLLQLPCVENFIPGVEPVITDLSYNIFSNKTKDIDIMIGTASNEGIFLAPTESEEILHSRNGRYLFASDLQFPSEREAMTVAKKVHKFYFGDDLISSKKIHNVSNLYSQLYFEMPAILETEYRLIRSKSNVYNYIFNYQGSRNLLKLTSGYWYEDGATHGDELFYLFDGDLFPMVFGDDDRKMVDQMTTLWTNFAKYGNPTPETSDLPFRWKPSEKDNLKFLYIDRESKMGPMRSPQDYRLWKDIYSKYRNAHVT</sequence>
<keyword evidence="5" id="KW-0325">Glycoprotein</keyword>
<dbReference type="OrthoDB" id="19653at2759"/>
<dbReference type="InterPro" id="IPR029058">
    <property type="entry name" value="AB_hydrolase_fold"/>
</dbReference>
<dbReference type="Gene3D" id="3.40.50.1820">
    <property type="entry name" value="alpha/beta hydrolase"/>
    <property type="match status" value="1"/>
</dbReference>
<evidence type="ECO:0000256" key="1">
    <source>
        <dbReference type="ARBA" id="ARBA00005964"/>
    </source>
</evidence>
<keyword evidence="4" id="KW-1015">Disulfide bond</keyword>
<dbReference type="PANTHER" id="PTHR43142">
    <property type="entry name" value="CARBOXYLIC ESTER HYDROLASE"/>
    <property type="match status" value="1"/>
</dbReference>
<dbReference type="InterPro" id="IPR019826">
    <property type="entry name" value="Carboxylesterase_B_AS"/>
</dbReference>
<gene>
    <name evidence="8" type="primary">jg18145</name>
    <name evidence="8" type="ORF">PAEG_LOCUS10767</name>
</gene>
<comment type="similarity">
    <text evidence="1 6">Belongs to the type-B carboxylesterase/lipase family.</text>
</comment>
<comment type="caution">
    <text evidence="8">The sequence shown here is derived from an EMBL/GenBank/DDBJ whole genome shotgun (WGS) entry which is preliminary data.</text>
</comment>
<organism evidence="8 9">
    <name type="scientific">Pararge aegeria aegeria</name>
    <dbReference type="NCBI Taxonomy" id="348720"/>
    <lineage>
        <taxon>Eukaryota</taxon>
        <taxon>Metazoa</taxon>
        <taxon>Ecdysozoa</taxon>
        <taxon>Arthropoda</taxon>
        <taxon>Hexapoda</taxon>
        <taxon>Insecta</taxon>
        <taxon>Pterygota</taxon>
        <taxon>Neoptera</taxon>
        <taxon>Endopterygota</taxon>
        <taxon>Lepidoptera</taxon>
        <taxon>Glossata</taxon>
        <taxon>Ditrysia</taxon>
        <taxon>Papilionoidea</taxon>
        <taxon>Nymphalidae</taxon>
        <taxon>Satyrinae</taxon>
        <taxon>Satyrini</taxon>
        <taxon>Parargina</taxon>
        <taxon>Pararge</taxon>
    </lineage>
</organism>
<dbReference type="AlphaFoldDB" id="A0A8S4RCF8"/>
<keyword evidence="2" id="KW-0719">Serine esterase</keyword>
<dbReference type="GO" id="GO:0052689">
    <property type="term" value="F:carboxylic ester hydrolase activity"/>
    <property type="evidence" value="ECO:0007669"/>
    <property type="project" value="UniProtKB-KW"/>
</dbReference>
<evidence type="ECO:0000313" key="8">
    <source>
        <dbReference type="EMBL" id="CAH2232535.1"/>
    </source>
</evidence>
<dbReference type="Pfam" id="PF00135">
    <property type="entry name" value="COesterase"/>
    <property type="match status" value="1"/>
</dbReference>
<evidence type="ECO:0000256" key="3">
    <source>
        <dbReference type="ARBA" id="ARBA00022801"/>
    </source>
</evidence>
<dbReference type="Proteomes" id="UP000838756">
    <property type="component" value="Unassembled WGS sequence"/>
</dbReference>
<proteinExistence type="inferred from homology"/>
<feature type="domain" description="Carboxylesterase type B" evidence="7">
    <location>
        <begin position="8"/>
        <end position="516"/>
    </location>
</feature>
<evidence type="ECO:0000256" key="2">
    <source>
        <dbReference type="ARBA" id="ARBA00022487"/>
    </source>
</evidence>
<name>A0A8S4RCF8_9NEOP</name>
<evidence type="ECO:0000256" key="4">
    <source>
        <dbReference type="ARBA" id="ARBA00023157"/>
    </source>
</evidence>
<dbReference type="PANTHER" id="PTHR43142:SF1">
    <property type="entry name" value="CARBOXYLIC ESTER HYDROLASE"/>
    <property type="match status" value="1"/>
</dbReference>
<evidence type="ECO:0000256" key="6">
    <source>
        <dbReference type="RuleBase" id="RU361235"/>
    </source>
</evidence>
<evidence type="ECO:0000259" key="7">
    <source>
        <dbReference type="Pfam" id="PF00135"/>
    </source>
</evidence>
<evidence type="ECO:0000313" key="9">
    <source>
        <dbReference type="Proteomes" id="UP000838756"/>
    </source>
</evidence>